<dbReference type="AlphaFoldDB" id="A0AAI9ZQB2"/>
<evidence type="ECO:0000313" key="1">
    <source>
        <dbReference type="EMBL" id="KAK1636214.1"/>
    </source>
</evidence>
<sequence length="66" mass="7397">MASSRKRIPGENEAAQQVSTLLGGLPLALNQMAALINSRSCSIEDFQAMYIKHEQRLHKQKKSGWK</sequence>
<reference evidence="1" key="1">
    <citation type="submission" date="2021-06" db="EMBL/GenBank/DDBJ databases">
        <title>Comparative genomics, transcriptomics and evolutionary studies reveal genomic signatures of adaptation to plant cell wall in hemibiotrophic fungi.</title>
        <authorList>
            <consortium name="DOE Joint Genome Institute"/>
            <person name="Baroncelli R."/>
            <person name="Diaz J.F."/>
            <person name="Benocci T."/>
            <person name="Peng M."/>
            <person name="Battaglia E."/>
            <person name="Haridas S."/>
            <person name="Andreopoulos W."/>
            <person name="Labutti K."/>
            <person name="Pangilinan J."/>
            <person name="Floch G.L."/>
            <person name="Makela M.R."/>
            <person name="Henrissat B."/>
            <person name="Grigoriev I.V."/>
            <person name="Crouch J.A."/>
            <person name="De Vries R.P."/>
            <person name="Sukno S.A."/>
            <person name="Thon M.R."/>
        </authorList>
    </citation>
    <scope>NUCLEOTIDE SEQUENCE</scope>
    <source>
        <strain evidence="1">CBS 102054</strain>
    </source>
</reference>
<comment type="caution">
    <text evidence="1">The sequence shown here is derived from an EMBL/GenBank/DDBJ whole genome shotgun (WGS) entry which is preliminary data.</text>
</comment>
<organism evidence="1 2">
    <name type="scientific">Colletotrichum phormii</name>
    <dbReference type="NCBI Taxonomy" id="359342"/>
    <lineage>
        <taxon>Eukaryota</taxon>
        <taxon>Fungi</taxon>
        <taxon>Dikarya</taxon>
        <taxon>Ascomycota</taxon>
        <taxon>Pezizomycotina</taxon>
        <taxon>Sordariomycetes</taxon>
        <taxon>Hypocreomycetidae</taxon>
        <taxon>Glomerellales</taxon>
        <taxon>Glomerellaceae</taxon>
        <taxon>Colletotrichum</taxon>
        <taxon>Colletotrichum acutatum species complex</taxon>
    </lineage>
</organism>
<dbReference type="GeneID" id="85475363"/>
<proteinExistence type="predicted"/>
<accession>A0AAI9ZQB2</accession>
<keyword evidence="2" id="KW-1185">Reference proteome</keyword>
<dbReference type="RefSeq" id="XP_060444821.1">
    <property type="nucleotide sequence ID" value="XM_060590501.1"/>
</dbReference>
<dbReference type="Proteomes" id="UP001243989">
    <property type="component" value="Unassembled WGS sequence"/>
</dbReference>
<gene>
    <name evidence="1" type="ORF">BDP81DRAFT_429256</name>
</gene>
<name>A0AAI9ZQB2_9PEZI</name>
<dbReference type="EMBL" id="JAHMHQ010000011">
    <property type="protein sequence ID" value="KAK1636214.1"/>
    <property type="molecule type" value="Genomic_DNA"/>
</dbReference>
<protein>
    <submittedName>
        <fullName evidence="1">Uncharacterized protein</fullName>
    </submittedName>
</protein>
<evidence type="ECO:0000313" key="2">
    <source>
        <dbReference type="Proteomes" id="UP001243989"/>
    </source>
</evidence>